<keyword evidence="1" id="KW-0812">Transmembrane</keyword>
<accession>A0A1X3FWC8</accession>
<evidence type="ECO:0000313" key="5">
    <source>
        <dbReference type="Proteomes" id="UP000193884"/>
    </source>
</evidence>
<organism evidence="2 4">
    <name type="scientific">Bradyrhizobium canariense</name>
    <dbReference type="NCBI Taxonomy" id="255045"/>
    <lineage>
        <taxon>Bacteria</taxon>
        <taxon>Pseudomonadati</taxon>
        <taxon>Pseudomonadota</taxon>
        <taxon>Alphaproteobacteria</taxon>
        <taxon>Hyphomicrobiales</taxon>
        <taxon>Nitrobacteraceae</taxon>
        <taxon>Bradyrhizobium</taxon>
    </lineage>
</organism>
<dbReference type="Proteomes" id="UP000193884">
    <property type="component" value="Unassembled WGS sequence"/>
</dbReference>
<evidence type="ECO:0000313" key="3">
    <source>
        <dbReference type="EMBL" id="OSJ32623.1"/>
    </source>
</evidence>
<protein>
    <submittedName>
        <fullName evidence="2">Uncharacterized protein</fullName>
    </submittedName>
</protein>
<proteinExistence type="predicted"/>
<keyword evidence="1" id="KW-0472">Membrane</keyword>
<sequence length="59" mass="6318">MGFENQEATLPAIIRTISRTVLSVIGAELAKHALLLCAACAFVFVLSRTYGLDLSAGFF</sequence>
<comment type="caution">
    <text evidence="2">The sequence shown here is derived from an EMBL/GenBank/DDBJ whole genome shotgun (WGS) entry which is preliminary data.</text>
</comment>
<evidence type="ECO:0000256" key="1">
    <source>
        <dbReference type="SAM" id="Phobius"/>
    </source>
</evidence>
<dbReference type="EMBL" id="NAFI01000151">
    <property type="protein sequence ID" value="OSJ16058.1"/>
    <property type="molecule type" value="Genomic_DNA"/>
</dbReference>
<dbReference type="RefSeq" id="WP_085360555.1">
    <property type="nucleotide sequence ID" value="NZ_NAFG01000146.1"/>
</dbReference>
<name>A0A1X3FWC8_9BRAD</name>
<gene>
    <name evidence="3" type="ORF">BST63_07425</name>
    <name evidence="2" type="ORF">BSZ18_06560</name>
</gene>
<keyword evidence="1" id="KW-1133">Transmembrane helix</keyword>
<evidence type="ECO:0000313" key="4">
    <source>
        <dbReference type="Proteomes" id="UP000193553"/>
    </source>
</evidence>
<dbReference type="AlphaFoldDB" id="A0A1X3FWC8"/>
<feature type="transmembrane region" description="Helical" evidence="1">
    <location>
        <begin position="33"/>
        <end position="51"/>
    </location>
</feature>
<dbReference type="Proteomes" id="UP000193553">
    <property type="component" value="Unassembled WGS sequence"/>
</dbReference>
<evidence type="ECO:0000313" key="2">
    <source>
        <dbReference type="EMBL" id="OSJ16058.1"/>
    </source>
</evidence>
<dbReference type="EMBL" id="NAFK01000141">
    <property type="protein sequence ID" value="OSJ32623.1"/>
    <property type="molecule type" value="Genomic_DNA"/>
</dbReference>
<keyword evidence="5" id="KW-1185">Reference proteome</keyword>
<reference evidence="4 5" key="1">
    <citation type="submission" date="2017-03" db="EMBL/GenBank/DDBJ databases">
        <title>Whole genome sequences of fourteen strains of Bradyrhizobium canariense and one strain of Bradyrhizobium japonicum isolated from Lupinus (Papilionoideae: Genisteae) species in Algeria.</title>
        <authorList>
            <person name="Crovadore J."/>
            <person name="Chekireb D."/>
            <person name="Brachmann A."/>
            <person name="Chablais R."/>
            <person name="Cochard B."/>
            <person name="Lefort F."/>
        </authorList>
    </citation>
    <scope>NUCLEOTIDE SEQUENCE [LARGE SCALE GENOMIC DNA]</scope>
    <source>
        <strain evidence="2 4">UBMA195</strain>
        <strain evidence="3 5">UBMAN05</strain>
    </source>
</reference>